<organism evidence="1 2">
    <name type="scientific">Dreissena polymorpha</name>
    <name type="common">Zebra mussel</name>
    <name type="synonym">Mytilus polymorpha</name>
    <dbReference type="NCBI Taxonomy" id="45954"/>
    <lineage>
        <taxon>Eukaryota</taxon>
        <taxon>Metazoa</taxon>
        <taxon>Spiralia</taxon>
        <taxon>Lophotrochozoa</taxon>
        <taxon>Mollusca</taxon>
        <taxon>Bivalvia</taxon>
        <taxon>Autobranchia</taxon>
        <taxon>Heteroconchia</taxon>
        <taxon>Euheterodonta</taxon>
        <taxon>Imparidentia</taxon>
        <taxon>Neoheterodontei</taxon>
        <taxon>Myida</taxon>
        <taxon>Dreissenoidea</taxon>
        <taxon>Dreissenidae</taxon>
        <taxon>Dreissena</taxon>
    </lineage>
</organism>
<dbReference type="EMBL" id="JAIWYP010000013">
    <property type="protein sequence ID" value="KAH3721395.1"/>
    <property type="molecule type" value="Genomic_DNA"/>
</dbReference>
<gene>
    <name evidence="1" type="ORF">DPMN_064318</name>
</gene>
<evidence type="ECO:0000313" key="2">
    <source>
        <dbReference type="Proteomes" id="UP000828390"/>
    </source>
</evidence>
<dbReference type="Proteomes" id="UP000828390">
    <property type="component" value="Unassembled WGS sequence"/>
</dbReference>
<sequence length="78" mass="8268">MEAPLVQSIVSVEAIGVSDGVAECLCETREIINMPAQLLQQALEEDGLLMPDIEMATTTGPINLQVLSKGSDVSVIKL</sequence>
<reference evidence="1" key="2">
    <citation type="submission" date="2020-11" db="EMBL/GenBank/DDBJ databases">
        <authorList>
            <person name="McCartney M.A."/>
            <person name="Auch B."/>
            <person name="Kono T."/>
            <person name="Mallez S."/>
            <person name="Becker A."/>
            <person name="Gohl D.M."/>
            <person name="Silverstein K.A.T."/>
            <person name="Koren S."/>
            <person name="Bechman K.B."/>
            <person name="Herman A."/>
            <person name="Abrahante J.E."/>
            <person name="Garbe J."/>
        </authorList>
    </citation>
    <scope>NUCLEOTIDE SEQUENCE</scope>
    <source>
        <strain evidence="1">Duluth1</strain>
        <tissue evidence="1">Whole animal</tissue>
    </source>
</reference>
<evidence type="ECO:0000313" key="1">
    <source>
        <dbReference type="EMBL" id="KAH3721395.1"/>
    </source>
</evidence>
<accession>A0A9D4CD86</accession>
<name>A0A9D4CD86_DREPO</name>
<comment type="caution">
    <text evidence="1">The sequence shown here is derived from an EMBL/GenBank/DDBJ whole genome shotgun (WGS) entry which is preliminary data.</text>
</comment>
<proteinExistence type="predicted"/>
<reference evidence="1" key="1">
    <citation type="journal article" date="2019" name="bioRxiv">
        <title>The Genome of the Zebra Mussel, Dreissena polymorpha: A Resource for Invasive Species Research.</title>
        <authorList>
            <person name="McCartney M.A."/>
            <person name="Auch B."/>
            <person name="Kono T."/>
            <person name="Mallez S."/>
            <person name="Zhang Y."/>
            <person name="Obille A."/>
            <person name="Becker A."/>
            <person name="Abrahante J.E."/>
            <person name="Garbe J."/>
            <person name="Badalamenti J.P."/>
            <person name="Herman A."/>
            <person name="Mangelson H."/>
            <person name="Liachko I."/>
            <person name="Sullivan S."/>
            <person name="Sone E.D."/>
            <person name="Koren S."/>
            <person name="Silverstein K.A.T."/>
            <person name="Beckman K.B."/>
            <person name="Gohl D.M."/>
        </authorList>
    </citation>
    <scope>NUCLEOTIDE SEQUENCE</scope>
    <source>
        <strain evidence="1">Duluth1</strain>
        <tissue evidence="1">Whole animal</tissue>
    </source>
</reference>
<keyword evidence="2" id="KW-1185">Reference proteome</keyword>
<dbReference type="AlphaFoldDB" id="A0A9D4CD86"/>
<protein>
    <submittedName>
        <fullName evidence="1">Uncharacterized protein</fullName>
    </submittedName>
</protein>